<accession>A0A947D298</accession>
<protein>
    <submittedName>
        <fullName evidence="2">Uncharacterized protein</fullName>
    </submittedName>
</protein>
<reference evidence="2 3" key="1">
    <citation type="submission" date="2021-06" db="EMBL/GenBank/DDBJ databases">
        <authorList>
            <person name="Grouzdev D.S."/>
            <person name="Koziaeva V."/>
        </authorList>
    </citation>
    <scope>NUCLEOTIDE SEQUENCE [LARGE SCALE GENOMIC DNA]</scope>
    <source>
        <strain evidence="2 3">22</strain>
    </source>
</reference>
<evidence type="ECO:0000256" key="1">
    <source>
        <dbReference type="SAM" id="SignalP"/>
    </source>
</evidence>
<proteinExistence type="predicted"/>
<comment type="caution">
    <text evidence="2">The sequence shown here is derived from an EMBL/GenBank/DDBJ whole genome shotgun (WGS) entry which is preliminary data.</text>
</comment>
<keyword evidence="3" id="KW-1185">Reference proteome</keyword>
<dbReference type="RefSeq" id="WP_261968255.1">
    <property type="nucleotide sequence ID" value="NZ_JAHHZF010000004.1"/>
</dbReference>
<sequence>MVSPEAAETFDRQNPIQEPAMTFRALAALALLATVAGASAARAESSGTPNDLTAPAAQSGEDRLLIVNGNTGRVIYDDGRDDLFCVTRKVIAGYDYYGRPILRRTMKCR</sequence>
<gene>
    <name evidence="2" type="ORF">KL771_09230</name>
</gene>
<evidence type="ECO:0000313" key="2">
    <source>
        <dbReference type="EMBL" id="MBT9289635.1"/>
    </source>
</evidence>
<feature type="signal peptide" evidence="1">
    <location>
        <begin position="1"/>
        <end position="40"/>
    </location>
</feature>
<organism evidence="2 3">
    <name type="scientific">Prosthecodimorpha staleyi</name>
    <dbReference type="NCBI Taxonomy" id="2840188"/>
    <lineage>
        <taxon>Bacteria</taxon>
        <taxon>Pseudomonadati</taxon>
        <taxon>Pseudomonadota</taxon>
        <taxon>Alphaproteobacteria</taxon>
        <taxon>Hyphomicrobiales</taxon>
        <taxon>Ancalomicrobiaceae</taxon>
        <taxon>Prosthecodimorpha</taxon>
    </lineage>
</organism>
<dbReference type="Proteomes" id="UP000766595">
    <property type="component" value="Unassembled WGS sequence"/>
</dbReference>
<dbReference type="EMBL" id="JAHHZF010000004">
    <property type="protein sequence ID" value="MBT9289635.1"/>
    <property type="molecule type" value="Genomic_DNA"/>
</dbReference>
<dbReference type="AlphaFoldDB" id="A0A947D298"/>
<keyword evidence="1" id="KW-0732">Signal</keyword>
<feature type="chain" id="PRO_5037809036" evidence="1">
    <location>
        <begin position="41"/>
        <end position="109"/>
    </location>
</feature>
<evidence type="ECO:0000313" key="3">
    <source>
        <dbReference type="Proteomes" id="UP000766595"/>
    </source>
</evidence>
<name>A0A947D298_9HYPH</name>